<keyword evidence="6" id="KW-0325">Glycoprotein</keyword>
<dbReference type="InterPro" id="IPR008979">
    <property type="entry name" value="Galactose-bd-like_sf"/>
</dbReference>
<dbReference type="GO" id="GO:0046373">
    <property type="term" value="P:L-arabinose metabolic process"/>
    <property type="evidence" value="ECO:0007669"/>
    <property type="project" value="InterPro"/>
</dbReference>
<keyword evidence="5" id="KW-0378">Hydrolase</keyword>
<dbReference type="EC" id="3.2.1.55" evidence="3"/>
<sequence>MKLRRNLIFFVLIIFLVSILVGGYWMQQESVASERSSSSNIFQESISIDVNKKGIAISPMLYGAFFEDINSGADGGLYAELVQNRSFEFPDGLQSWDISATGNDKVEFSVEDKDSISSKNPHYLRVEVNKIDKGVKIVNYGYNGITIKSGEFYRLSLYARSPNNKINTIIATIEDDNGKIGAKVEVKGITNAWKQYELPFKAANTISDGQLVIKVAKEGILDLDMVSLFPQKTWKNRKNGLRYDIAKLIADLKPAFLRFPGGCIVEGRTMATAYRWKNTIGDISERPTIENLWGYYQSFGLGFYEYFQFCEDIGAEPVPVINCGMACQARNGDMVDINKLDEYIQDALDLIEFANGDIKTKWGSVRAKLGHPKPFNLKFIAIGNEQWGTDYYIRYEKFYDAIKKKYPNIKVIFAAGPAPSGKIFDDAWTWAKTTKKADIIDEHYYMAPEWFLMNTDRYSTYDRKGPKVFVGEYAAHGLGRRNNLEAALAEAAYLLGLEKNSDVVLMASYAPLLAKQYATQWEPTLIKFNNEMAYATPNYYVQKIFNENKGKYILPITLKTTSSNKSADITGMVGLGTWITEAEFKDFKVIDNKTKRTLFADNFKDSYGKWQIVRGMWNIENGIFSQTSNAENCYAVAGDSNWSNYTIQVKARKVSGNEGFLIIFGLKDSNNYYWWNIGGWGNTTTAIERCVNGTKYIVGKSANVTVMPNKWYDIKIELDGNRIKCYLDGKLIHDVVDNMIIKDIYANASIDSNNDIIIKVVNISSSNRKVRINLNGIAKDKINPEGTAIVLTSSNLEDENSFEQPNLITPKTKKIKGISNSFDYTFDKYSVTVLRIKTKK</sequence>
<dbReference type="SUPFAM" id="SSF51011">
    <property type="entry name" value="Glycosyl hydrolase domain"/>
    <property type="match status" value="1"/>
</dbReference>
<protein>
    <recommendedName>
        <fullName evidence="3">non-reducing end alpha-L-arabinofuranosidase</fullName>
        <ecNumber evidence="3">3.2.1.55</ecNumber>
    </recommendedName>
</protein>
<evidence type="ECO:0000256" key="4">
    <source>
        <dbReference type="ARBA" id="ARBA00022729"/>
    </source>
</evidence>
<name>A0A3T0D6J5_9FIRM</name>
<dbReference type="InterPro" id="IPR010496">
    <property type="entry name" value="AL/BT2_dom"/>
</dbReference>
<keyword evidence="7" id="KW-0472">Membrane</keyword>
<evidence type="ECO:0000256" key="6">
    <source>
        <dbReference type="ARBA" id="ARBA00023180"/>
    </source>
</evidence>
<dbReference type="Gene3D" id="2.60.120.260">
    <property type="entry name" value="Galactose-binding domain-like"/>
    <property type="match status" value="1"/>
</dbReference>
<dbReference type="InterPro" id="IPR017853">
    <property type="entry name" value="GH"/>
</dbReference>
<dbReference type="Gene3D" id="2.60.120.560">
    <property type="entry name" value="Exo-inulinase, domain 1"/>
    <property type="match status" value="1"/>
</dbReference>
<dbReference type="InterPro" id="IPR010720">
    <property type="entry name" value="Alpha-L-AF_C"/>
</dbReference>
<evidence type="ECO:0000256" key="1">
    <source>
        <dbReference type="ARBA" id="ARBA00001462"/>
    </source>
</evidence>
<dbReference type="InterPro" id="IPR003305">
    <property type="entry name" value="CenC_carb-bd"/>
</dbReference>
<dbReference type="AlphaFoldDB" id="A0A3T0D6J5"/>
<dbReference type="Pfam" id="PF06964">
    <property type="entry name" value="Alpha-L-AF_C"/>
    <property type="match status" value="1"/>
</dbReference>
<dbReference type="Gene3D" id="3.20.20.80">
    <property type="entry name" value="Glycosidases"/>
    <property type="match status" value="1"/>
</dbReference>
<evidence type="ECO:0000256" key="5">
    <source>
        <dbReference type="ARBA" id="ARBA00022801"/>
    </source>
</evidence>
<accession>A0A3T0D6J5</accession>
<dbReference type="Pfam" id="PF02018">
    <property type="entry name" value="CBM_4_9"/>
    <property type="match status" value="1"/>
</dbReference>
<dbReference type="RefSeq" id="WP_127352108.1">
    <property type="nucleotide sequence ID" value="NZ_CP034791.1"/>
</dbReference>
<feature type="domain" description="Alpha-L-arabinofuranosidase C-terminal" evidence="8">
    <location>
        <begin position="471"/>
        <end position="830"/>
    </location>
</feature>
<feature type="transmembrane region" description="Helical" evidence="7">
    <location>
        <begin position="7"/>
        <end position="26"/>
    </location>
</feature>
<dbReference type="SMART" id="SM00813">
    <property type="entry name" value="Alpha-L-AF_C"/>
    <property type="match status" value="1"/>
</dbReference>
<comment type="similarity">
    <text evidence="2">Belongs to the glycosyl hydrolase 51 family.</text>
</comment>
<dbReference type="Proteomes" id="UP000282930">
    <property type="component" value="Chromosome"/>
</dbReference>
<dbReference type="SUPFAM" id="SSF49785">
    <property type="entry name" value="Galactose-binding domain-like"/>
    <property type="match status" value="1"/>
</dbReference>
<dbReference type="SUPFAM" id="SSF49899">
    <property type="entry name" value="Concanavalin A-like lectins/glucanases"/>
    <property type="match status" value="1"/>
</dbReference>
<gene>
    <name evidence="9" type="ORF">ELD05_08640</name>
</gene>
<dbReference type="GO" id="GO:0046556">
    <property type="term" value="F:alpha-L-arabinofuranosidase activity"/>
    <property type="evidence" value="ECO:0007669"/>
    <property type="project" value="UniProtKB-EC"/>
</dbReference>
<dbReference type="InterPro" id="IPR013320">
    <property type="entry name" value="ConA-like_dom_sf"/>
</dbReference>
<evidence type="ECO:0000256" key="7">
    <source>
        <dbReference type="SAM" id="Phobius"/>
    </source>
</evidence>
<dbReference type="PANTHER" id="PTHR31776:SF0">
    <property type="entry name" value="ALPHA-L-ARABINOFURANOSIDASE 1"/>
    <property type="match status" value="1"/>
</dbReference>
<keyword evidence="4" id="KW-0732">Signal</keyword>
<dbReference type="InterPro" id="IPR051563">
    <property type="entry name" value="Glycosyl_Hydrolase_51"/>
</dbReference>
<dbReference type="EMBL" id="CP034791">
    <property type="protein sequence ID" value="AZT90705.1"/>
    <property type="molecule type" value="Genomic_DNA"/>
</dbReference>
<dbReference type="InterPro" id="IPR055235">
    <property type="entry name" value="ASD1_cat"/>
</dbReference>
<evidence type="ECO:0000256" key="3">
    <source>
        <dbReference type="ARBA" id="ARBA00012670"/>
    </source>
</evidence>
<evidence type="ECO:0000256" key="2">
    <source>
        <dbReference type="ARBA" id="ARBA00007186"/>
    </source>
</evidence>
<dbReference type="Pfam" id="PF06439">
    <property type="entry name" value="3keto-disac_hyd"/>
    <property type="match status" value="1"/>
</dbReference>
<keyword evidence="10" id="KW-1185">Reference proteome</keyword>
<keyword evidence="7" id="KW-1133">Transmembrane helix</keyword>
<organism evidence="9 10">
    <name type="scientific">Caldicellulosiruptor changbaiensis</name>
    <dbReference type="NCBI Taxonomy" id="1222016"/>
    <lineage>
        <taxon>Bacteria</taxon>
        <taxon>Bacillati</taxon>
        <taxon>Bacillota</taxon>
        <taxon>Bacillota incertae sedis</taxon>
        <taxon>Caldicellulosiruptorales</taxon>
        <taxon>Caldicellulosiruptoraceae</taxon>
        <taxon>Caldicellulosiruptor</taxon>
    </lineage>
</organism>
<dbReference type="PANTHER" id="PTHR31776">
    <property type="entry name" value="ALPHA-L-ARABINOFURANOSIDASE 1"/>
    <property type="match status" value="1"/>
</dbReference>
<reference evidence="9 10" key="1">
    <citation type="submission" date="2018-12" db="EMBL/GenBank/DDBJ databases">
        <title>Genome sequence from the cellulolytic species, Caldicellulosiruptor changbaiensis.</title>
        <authorList>
            <person name="Blumer-Schuette S.E."/>
            <person name="Mendoza C."/>
        </authorList>
    </citation>
    <scope>NUCLEOTIDE SEQUENCE [LARGE SCALE GENOMIC DNA]</scope>
    <source>
        <strain evidence="9 10">CBS-Z</strain>
    </source>
</reference>
<dbReference type="Pfam" id="PF22848">
    <property type="entry name" value="ASD1_dom"/>
    <property type="match status" value="1"/>
</dbReference>
<proteinExistence type="inferred from homology"/>
<comment type="catalytic activity">
    <reaction evidence="1">
        <text>Hydrolysis of terminal non-reducing alpha-L-arabinofuranoside residues in alpha-L-arabinosides.</text>
        <dbReference type="EC" id="3.2.1.55"/>
    </reaction>
</comment>
<dbReference type="KEGG" id="ccha:ELD05_08640"/>
<evidence type="ECO:0000313" key="10">
    <source>
        <dbReference type="Proteomes" id="UP000282930"/>
    </source>
</evidence>
<evidence type="ECO:0000313" key="9">
    <source>
        <dbReference type="EMBL" id="AZT90705.1"/>
    </source>
</evidence>
<evidence type="ECO:0000259" key="8">
    <source>
        <dbReference type="SMART" id="SM00813"/>
    </source>
</evidence>
<keyword evidence="7" id="KW-0812">Transmembrane</keyword>
<dbReference type="SUPFAM" id="SSF51445">
    <property type="entry name" value="(Trans)glycosidases"/>
    <property type="match status" value="1"/>
</dbReference>